<protein>
    <submittedName>
        <fullName evidence="2">Uncharacterized protein</fullName>
    </submittedName>
</protein>
<keyword evidence="1" id="KW-0812">Transmembrane</keyword>
<feature type="transmembrane region" description="Helical" evidence="1">
    <location>
        <begin position="20"/>
        <end position="39"/>
    </location>
</feature>
<accession>A0A6P0CA34</accession>
<gene>
    <name evidence="2" type="ORF">GV827_11780</name>
</gene>
<organism evidence="2 3">
    <name type="scientific">Sulfitobacter sediminilitoris</name>
    <dbReference type="NCBI Taxonomy" id="2698830"/>
    <lineage>
        <taxon>Bacteria</taxon>
        <taxon>Pseudomonadati</taxon>
        <taxon>Pseudomonadota</taxon>
        <taxon>Alphaproteobacteria</taxon>
        <taxon>Rhodobacterales</taxon>
        <taxon>Roseobacteraceae</taxon>
        <taxon>Sulfitobacter</taxon>
    </lineage>
</organism>
<keyword evidence="3" id="KW-1185">Reference proteome</keyword>
<sequence>MKIKRSTPDQLILENNPIWLAIFLSLFGLTFLGIGLANLGAQPGMALAFMLGGLGVGVGFNMIFIRRTQLILDRPRNLVELRRRSWLGYSVLSWSLEHLGGAVVETSHSGDTDTHRAALVIRGGMDAGTHPITSVYSSGRGARRAVDAINDWCAALDSSPPTP</sequence>
<reference evidence="2 3" key="1">
    <citation type="submission" date="2020-01" db="EMBL/GenBank/DDBJ databases">
        <title>Sulfitobacter sediminilitoris sp. nov., isolated from a tidal flat.</title>
        <authorList>
            <person name="Park S."/>
            <person name="Yoon J.-H."/>
        </authorList>
    </citation>
    <scope>NUCLEOTIDE SEQUENCE [LARGE SCALE GENOMIC DNA]</scope>
    <source>
        <strain evidence="2 3">JBTF-M27</strain>
    </source>
</reference>
<dbReference type="Proteomes" id="UP000468591">
    <property type="component" value="Unassembled WGS sequence"/>
</dbReference>
<evidence type="ECO:0000313" key="3">
    <source>
        <dbReference type="Proteomes" id="UP000468591"/>
    </source>
</evidence>
<dbReference type="EMBL" id="JAABNT010000006">
    <property type="protein sequence ID" value="NEK23081.1"/>
    <property type="molecule type" value="Genomic_DNA"/>
</dbReference>
<proteinExistence type="predicted"/>
<name>A0A6P0CA34_9RHOB</name>
<evidence type="ECO:0000256" key="1">
    <source>
        <dbReference type="SAM" id="Phobius"/>
    </source>
</evidence>
<dbReference type="AlphaFoldDB" id="A0A6P0CA34"/>
<keyword evidence="1" id="KW-1133">Transmembrane helix</keyword>
<comment type="caution">
    <text evidence="2">The sequence shown here is derived from an EMBL/GenBank/DDBJ whole genome shotgun (WGS) entry which is preliminary data.</text>
</comment>
<feature type="transmembrane region" description="Helical" evidence="1">
    <location>
        <begin position="45"/>
        <end position="65"/>
    </location>
</feature>
<evidence type="ECO:0000313" key="2">
    <source>
        <dbReference type="EMBL" id="NEK23081.1"/>
    </source>
</evidence>
<dbReference type="RefSeq" id="WP_164353999.1">
    <property type="nucleotide sequence ID" value="NZ_JAABNT010000006.1"/>
</dbReference>
<keyword evidence="1" id="KW-0472">Membrane</keyword>